<dbReference type="InterPro" id="IPR011005">
    <property type="entry name" value="Dihydropteroate_synth-like_sf"/>
</dbReference>
<comment type="similarity">
    <text evidence="4 12">Belongs to the DHPS family.</text>
</comment>
<reference evidence="15" key="1">
    <citation type="submission" date="2019-11" db="EMBL/GenBank/DDBJ databases">
        <title>Isolation and characterization of a novel species in the genus Sulfuriferula.</title>
        <authorList>
            <person name="Mochizuki J."/>
            <person name="Kojima H."/>
            <person name="Fukui M."/>
        </authorList>
    </citation>
    <scope>NUCLEOTIDE SEQUENCE [LARGE SCALE GENOMIC DNA]</scope>
    <source>
        <strain evidence="15">SGTM</strain>
    </source>
</reference>
<sequence length="277" mass="29347">MNMRLQCADIQLDLSYPRIMGIVNVTPDSFSDGGRHATVDAAVAQAHELIDAGADIVDIGGESTRPGAESVSVDEELARVIPVIAALRGCGVVVSVDTRKPEVMCAAIAAGAHMVNDVEALQADGALEVVAQSNVALCLMHMPGNPKTMQALTDYDDVVVTVTDFLKSRIALLLATGIASDRVVIDPGFGFGKNLTQNLQLLKHLDRIVTLNYPVLVGMSRKSMLGLITGRSIEERLAAGLAAHLYAVKQGANIIRVHDVAACRDALTVWKMIGDVA</sequence>
<keyword evidence="7 12" id="KW-0808">Transferase</keyword>
<evidence type="ECO:0000256" key="2">
    <source>
        <dbReference type="ARBA" id="ARBA00001946"/>
    </source>
</evidence>
<dbReference type="SUPFAM" id="SSF51717">
    <property type="entry name" value="Dihydropteroate synthetase-like"/>
    <property type="match status" value="1"/>
</dbReference>
<dbReference type="KEGG" id="sniv:SFSGTM_25360"/>
<dbReference type="PROSITE" id="PS00792">
    <property type="entry name" value="DHPS_1"/>
    <property type="match status" value="1"/>
</dbReference>
<proteinExistence type="inferred from homology"/>
<dbReference type="PANTHER" id="PTHR20941:SF1">
    <property type="entry name" value="FOLIC ACID SYNTHESIS PROTEIN FOL1"/>
    <property type="match status" value="1"/>
</dbReference>
<evidence type="ECO:0000256" key="8">
    <source>
        <dbReference type="ARBA" id="ARBA00022723"/>
    </source>
</evidence>
<dbReference type="AlphaFoldDB" id="A0A809S4E6"/>
<dbReference type="GO" id="GO:0005829">
    <property type="term" value="C:cytosol"/>
    <property type="evidence" value="ECO:0007669"/>
    <property type="project" value="TreeGrafter"/>
</dbReference>
<dbReference type="UniPathway" id="UPA00077">
    <property type="reaction ID" value="UER00156"/>
</dbReference>
<feature type="domain" description="Pterin-binding" evidence="13">
    <location>
        <begin position="17"/>
        <end position="268"/>
    </location>
</feature>
<evidence type="ECO:0000256" key="12">
    <source>
        <dbReference type="RuleBase" id="RU361205"/>
    </source>
</evidence>
<dbReference type="InterPro" id="IPR000489">
    <property type="entry name" value="Pterin-binding_dom"/>
</dbReference>
<protein>
    <recommendedName>
        <fullName evidence="6 12">Dihydropteroate synthase</fullName>
        <shortName evidence="12">DHPS</shortName>
        <ecNumber evidence="5 12">2.5.1.15</ecNumber>
    </recommendedName>
    <alternativeName>
        <fullName evidence="11 12">Dihydropteroate pyrophosphorylase</fullName>
    </alternativeName>
</protein>
<dbReference type="Gene3D" id="3.20.20.20">
    <property type="entry name" value="Dihydropteroate synthase-like"/>
    <property type="match status" value="1"/>
</dbReference>
<dbReference type="Proteomes" id="UP000463939">
    <property type="component" value="Chromosome"/>
</dbReference>
<evidence type="ECO:0000259" key="13">
    <source>
        <dbReference type="PROSITE" id="PS50972"/>
    </source>
</evidence>
<keyword evidence="8 12" id="KW-0479">Metal-binding</keyword>
<dbReference type="GO" id="GO:0046654">
    <property type="term" value="P:tetrahydrofolate biosynthetic process"/>
    <property type="evidence" value="ECO:0007669"/>
    <property type="project" value="UniProtKB-UniPathway"/>
</dbReference>
<dbReference type="PROSITE" id="PS00793">
    <property type="entry name" value="DHPS_2"/>
    <property type="match status" value="1"/>
</dbReference>
<dbReference type="GO" id="GO:0046656">
    <property type="term" value="P:folic acid biosynthetic process"/>
    <property type="evidence" value="ECO:0007669"/>
    <property type="project" value="UniProtKB-KW"/>
</dbReference>
<dbReference type="InterPro" id="IPR045031">
    <property type="entry name" value="DHP_synth-like"/>
</dbReference>
<dbReference type="PROSITE" id="PS50972">
    <property type="entry name" value="PTERIN_BINDING"/>
    <property type="match status" value="1"/>
</dbReference>
<comment type="catalytic activity">
    <reaction evidence="1">
        <text>(7,8-dihydropterin-6-yl)methyl diphosphate + 4-aminobenzoate = 7,8-dihydropteroate + diphosphate</text>
        <dbReference type="Rhea" id="RHEA:19949"/>
        <dbReference type="ChEBI" id="CHEBI:17836"/>
        <dbReference type="ChEBI" id="CHEBI:17839"/>
        <dbReference type="ChEBI" id="CHEBI:33019"/>
        <dbReference type="ChEBI" id="CHEBI:72950"/>
        <dbReference type="EC" id="2.5.1.15"/>
    </reaction>
</comment>
<evidence type="ECO:0000256" key="9">
    <source>
        <dbReference type="ARBA" id="ARBA00022842"/>
    </source>
</evidence>
<dbReference type="PANTHER" id="PTHR20941">
    <property type="entry name" value="FOLATE SYNTHESIS PROTEINS"/>
    <property type="match status" value="1"/>
</dbReference>
<dbReference type="RefSeq" id="WP_162085550.1">
    <property type="nucleotide sequence ID" value="NZ_AP021881.1"/>
</dbReference>
<evidence type="ECO:0000256" key="5">
    <source>
        <dbReference type="ARBA" id="ARBA00012458"/>
    </source>
</evidence>
<comment type="function">
    <text evidence="12">Catalyzes the condensation of para-aminobenzoate (pABA) with 6-hydroxymethyl-7,8-dihydropterin diphosphate (DHPt-PP) to form 7,8-dihydropteroate (H2Pte), the immediate precursor of folate derivatives.</text>
</comment>
<accession>A0A809S4E6</accession>
<keyword evidence="10 12" id="KW-0289">Folate biosynthesis</keyword>
<evidence type="ECO:0000256" key="3">
    <source>
        <dbReference type="ARBA" id="ARBA00004763"/>
    </source>
</evidence>
<evidence type="ECO:0000256" key="11">
    <source>
        <dbReference type="ARBA" id="ARBA00030193"/>
    </source>
</evidence>
<dbReference type="EMBL" id="AP021881">
    <property type="protein sequence ID" value="BBP01828.1"/>
    <property type="molecule type" value="Genomic_DNA"/>
</dbReference>
<dbReference type="EC" id="2.5.1.15" evidence="5 12"/>
<comment type="cofactor">
    <cofactor evidence="2 12">
        <name>Mg(2+)</name>
        <dbReference type="ChEBI" id="CHEBI:18420"/>
    </cofactor>
</comment>
<evidence type="ECO:0000313" key="14">
    <source>
        <dbReference type="EMBL" id="BBP01828.1"/>
    </source>
</evidence>
<evidence type="ECO:0000256" key="4">
    <source>
        <dbReference type="ARBA" id="ARBA00009503"/>
    </source>
</evidence>
<dbReference type="GO" id="GO:0004156">
    <property type="term" value="F:dihydropteroate synthase activity"/>
    <property type="evidence" value="ECO:0007669"/>
    <property type="project" value="UniProtKB-EC"/>
</dbReference>
<evidence type="ECO:0000256" key="1">
    <source>
        <dbReference type="ARBA" id="ARBA00000012"/>
    </source>
</evidence>
<keyword evidence="9 12" id="KW-0460">Magnesium</keyword>
<dbReference type="CDD" id="cd00739">
    <property type="entry name" value="DHPS"/>
    <property type="match status" value="1"/>
</dbReference>
<dbReference type="NCBIfam" id="TIGR01496">
    <property type="entry name" value="DHPS"/>
    <property type="match status" value="1"/>
</dbReference>
<evidence type="ECO:0000313" key="15">
    <source>
        <dbReference type="Proteomes" id="UP000463939"/>
    </source>
</evidence>
<organism evidence="14 15">
    <name type="scientific">Sulfuriferula nivalis</name>
    <dbReference type="NCBI Taxonomy" id="2675298"/>
    <lineage>
        <taxon>Bacteria</taxon>
        <taxon>Pseudomonadati</taxon>
        <taxon>Pseudomonadota</taxon>
        <taxon>Betaproteobacteria</taxon>
        <taxon>Nitrosomonadales</taxon>
        <taxon>Sulfuricellaceae</taxon>
        <taxon>Sulfuriferula</taxon>
    </lineage>
</organism>
<gene>
    <name evidence="14" type="primary">folP</name>
    <name evidence="14" type="ORF">SFSGTM_25360</name>
</gene>
<evidence type="ECO:0000256" key="10">
    <source>
        <dbReference type="ARBA" id="ARBA00022909"/>
    </source>
</evidence>
<evidence type="ECO:0000256" key="6">
    <source>
        <dbReference type="ARBA" id="ARBA00016919"/>
    </source>
</evidence>
<dbReference type="GO" id="GO:0046872">
    <property type="term" value="F:metal ion binding"/>
    <property type="evidence" value="ECO:0007669"/>
    <property type="project" value="UniProtKB-KW"/>
</dbReference>
<keyword evidence="15" id="KW-1185">Reference proteome</keyword>
<comment type="pathway">
    <text evidence="3 12">Cofactor biosynthesis; tetrahydrofolate biosynthesis; 7,8-dihydrofolate from 2-amino-4-hydroxy-6-hydroxymethyl-7,8-dihydropteridine diphosphate and 4-aminobenzoate: step 1/2.</text>
</comment>
<evidence type="ECO:0000256" key="7">
    <source>
        <dbReference type="ARBA" id="ARBA00022679"/>
    </source>
</evidence>
<dbReference type="InterPro" id="IPR006390">
    <property type="entry name" value="DHP_synth_dom"/>
</dbReference>
<name>A0A809S4E6_9PROT</name>
<dbReference type="FunFam" id="3.20.20.20:FF:000006">
    <property type="entry name" value="Dihydropteroate synthase"/>
    <property type="match status" value="1"/>
</dbReference>
<dbReference type="Pfam" id="PF00809">
    <property type="entry name" value="Pterin_bind"/>
    <property type="match status" value="1"/>
</dbReference>